<reference evidence="7" key="1">
    <citation type="submission" date="2020-09" db="EMBL/GenBank/DDBJ databases">
        <authorList>
            <person name="Kikuchi T."/>
        </authorList>
    </citation>
    <scope>NUCLEOTIDE SEQUENCE</scope>
    <source>
        <strain evidence="7">SH1</strain>
    </source>
</reference>
<evidence type="ECO:0000259" key="6">
    <source>
        <dbReference type="Pfam" id="PF00135"/>
    </source>
</evidence>
<dbReference type="InterPro" id="IPR002018">
    <property type="entry name" value="CarbesteraseB"/>
</dbReference>
<keyword evidence="5" id="KW-0812">Transmembrane</keyword>
<dbReference type="EMBL" id="CAJFDH010000006">
    <property type="protein sequence ID" value="CAD5230029.1"/>
    <property type="molecule type" value="Genomic_DNA"/>
</dbReference>
<keyword evidence="3 4" id="KW-0378">Hydrolase</keyword>
<evidence type="ECO:0000313" key="8">
    <source>
        <dbReference type="Proteomes" id="UP000614601"/>
    </source>
</evidence>
<dbReference type="SUPFAM" id="SSF53474">
    <property type="entry name" value="alpha/beta-Hydrolases"/>
    <property type="match status" value="1"/>
</dbReference>
<gene>
    <name evidence="7" type="ORF">BOKJ2_LOCUS13931</name>
</gene>
<dbReference type="InterPro" id="IPR029058">
    <property type="entry name" value="AB_hydrolase_fold"/>
</dbReference>
<dbReference type="PANTHER" id="PTHR45580">
    <property type="entry name" value="PROTEIN CBG05369"/>
    <property type="match status" value="1"/>
</dbReference>
<dbReference type="PROSITE" id="PS00122">
    <property type="entry name" value="CARBOXYLESTERASE_B_1"/>
    <property type="match status" value="1"/>
</dbReference>
<dbReference type="Pfam" id="PF00135">
    <property type="entry name" value="COesterase"/>
    <property type="match status" value="1"/>
</dbReference>
<dbReference type="GO" id="GO:0052689">
    <property type="term" value="F:carboxylic ester hydrolase activity"/>
    <property type="evidence" value="ECO:0007669"/>
    <property type="project" value="UniProtKB-KW"/>
</dbReference>
<dbReference type="Proteomes" id="UP000614601">
    <property type="component" value="Unassembled WGS sequence"/>
</dbReference>
<feature type="transmembrane region" description="Helical" evidence="5">
    <location>
        <begin position="523"/>
        <end position="548"/>
    </location>
</feature>
<dbReference type="PANTHER" id="PTHR45580:SF6">
    <property type="entry name" value="CARBOXYLESTERASE TYPE B DOMAIN-CONTAINING PROTEIN"/>
    <property type="match status" value="1"/>
</dbReference>
<evidence type="ECO:0000256" key="5">
    <source>
        <dbReference type="SAM" id="Phobius"/>
    </source>
</evidence>
<protein>
    <recommendedName>
        <fullName evidence="4">Carboxylic ester hydrolase</fullName>
        <ecNumber evidence="4">3.1.1.-</ecNumber>
    </recommendedName>
</protein>
<sequence>MICFIFILVGIVEGNRVRVSTGVLEGKVERVGPHKINVFKNVPFAEPPLKDLRFQSPLPKKRWRGIWDATEYSPACMSNSSRTTSPQSNVDEDCLYLNIWADERCMNRACPVLFYIHGGGFYYDSAIMFNETEIINKFAVNEIIFVIPAYRLGIFGFLDLGMELPLTPYNVGLYDILLSLRWIQKEISNFGGDKRRITLVGNSAGASTIAYLMSSPVVEPGAFAQAVIDSSVPLLRPHQTQQMCDTISGYVRCKSKSIEEEVQCLKEISAEELLLASRDTEDDFGEVGPQTDRFLIPKENFFQMASTYWQPKPLLIITTTDEMSSDADDDIEGLCQAYCHAFNYHTREAYDKCVEKYSVDVYHTKKDFIHAMHTQISLFNTRAGGTSYRGVFALDGSTHHANDLTFLIGLHPKEKMNSDQTLMNSLYPEIFRRFIRGEKPANGWIPTDLDGKNYFYLTFNNITKATPTPVIGKIYNQKAVDFWLSYLRLINKQNLPQEESSIENLNQFYDSKAQLSHVDKISIFWTTLALVIIIATGVLICTSLRLFLRYHYFADYRIAMGGEGRKLLIRNVRNS</sequence>
<evidence type="ECO:0000256" key="1">
    <source>
        <dbReference type="ARBA" id="ARBA00005964"/>
    </source>
</evidence>
<dbReference type="Gene3D" id="3.40.50.1820">
    <property type="entry name" value="alpha/beta hydrolase"/>
    <property type="match status" value="1"/>
</dbReference>
<dbReference type="InterPro" id="IPR019826">
    <property type="entry name" value="Carboxylesterase_B_AS"/>
</dbReference>
<dbReference type="AlphaFoldDB" id="A0A811LRK5"/>
<comment type="caution">
    <text evidence="7">The sequence shown here is derived from an EMBL/GenBank/DDBJ whole genome shotgun (WGS) entry which is preliminary data.</text>
</comment>
<keyword evidence="5" id="KW-1133">Transmembrane helix</keyword>
<evidence type="ECO:0000313" key="7">
    <source>
        <dbReference type="EMBL" id="CAD5230029.1"/>
    </source>
</evidence>
<dbReference type="EMBL" id="CAJFCW020000006">
    <property type="protein sequence ID" value="CAG9127418.1"/>
    <property type="molecule type" value="Genomic_DNA"/>
</dbReference>
<organism evidence="7 8">
    <name type="scientific">Bursaphelenchus okinawaensis</name>
    <dbReference type="NCBI Taxonomy" id="465554"/>
    <lineage>
        <taxon>Eukaryota</taxon>
        <taxon>Metazoa</taxon>
        <taxon>Ecdysozoa</taxon>
        <taxon>Nematoda</taxon>
        <taxon>Chromadorea</taxon>
        <taxon>Rhabditida</taxon>
        <taxon>Tylenchina</taxon>
        <taxon>Tylenchomorpha</taxon>
        <taxon>Aphelenchoidea</taxon>
        <taxon>Aphelenchoididae</taxon>
        <taxon>Bursaphelenchus</taxon>
    </lineage>
</organism>
<comment type="similarity">
    <text evidence="1 4">Belongs to the type-B carboxylesterase/lipase family.</text>
</comment>
<dbReference type="OrthoDB" id="19653at2759"/>
<dbReference type="EC" id="3.1.1.-" evidence="4"/>
<keyword evidence="5" id="KW-0472">Membrane</keyword>
<evidence type="ECO:0000256" key="2">
    <source>
        <dbReference type="ARBA" id="ARBA00022487"/>
    </source>
</evidence>
<feature type="domain" description="Carboxylesterase type B" evidence="6">
    <location>
        <begin position="15"/>
        <end position="332"/>
    </location>
</feature>
<evidence type="ECO:0000256" key="4">
    <source>
        <dbReference type="RuleBase" id="RU361235"/>
    </source>
</evidence>
<keyword evidence="8" id="KW-1185">Reference proteome</keyword>
<name>A0A811LRK5_9BILA</name>
<accession>A0A811LRK5</accession>
<keyword evidence="2" id="KW-0719">Serine esterase</keyword>
<proteinExistence type="inferred from homology"/>
<evidence type="ECO:0000256" key="3">
    <source>
        <dbReference type="ARBA" id="ARBA00022801"/>
    </source>
</evidence>
<dbReference type="Proteomes" id="UP000783686">
    <property type="component" value="Unassembled WGS sequence"/>
</dbReference>